<reference evidence="3" key="1">
    <citation type="submission" date="2017-03" db="EMBL/GenBank/DDBJ databases">
        <authorList>
            <person name="Rodrigo-Torres L."/>
            <person name="Arahal R.D."/>
            <person name="Lucena T."/>
        </authorList>
    </citation>
    <scope>NUCLEOTIDE SEQUENCE [LARGE SCALE GENOMIC DNA]</scope>
    <source>
        <strain evidence="3">CECT 8411</strain>
    </source>
</reference>
<evidence type="ECO:0000313" key="2">
    <source>
        <dbReference type="EMBL" id="SLN68097.1"/>
    </source>
</evidence>
<gene>
    <name evidence="2" type="ORF">RUM8411_03427</name>
</gene>
<accession>A0A1X7A2C6</accession>
<keyword evidence="1" id="KW-0732">Signal</keyword>
<evidence type="ECO:0000313" key="3">
    <source>
        <dbReference type="Proteomes" id="UP000193778"/>
    </source>
</evidence>
<dbReference type="EMBL" id="FWFP01000011">
    <property type="protein sequence ID" value="SLN68097.1"/>
    <property type="molecule type" value="Genomic_DNA"/>
</dbReference>
<dbReference type="RefSeq" id="WP_085823903.1">
    <property type="nucleotide sequence ID" value="NZ_FWFP01000011.1"/>
</dbReference>
<proteinExistence type="predicted"/>
<protein>
    <recommendedName>
        <fullName evidence="4">Nickel/cobalt homeostasis protein RcnB</fullName>
    </recommendedName>
</protein>
<organism evidence="2 3">
    <name type="scientific">Ruegeria meonggei</name>
    <dbReference type="NCBI Taxonomy" id="1446476"/>
    <lineage>
        <taxon>Bacteria</taxon>
        <taxon>Pseudomonadati</taxon>
        <taxon>Pseudomonadota</taxon>
        <taxon>Alphaproteobacteria</taxon>
        <taxon>Rhodobacterales</taxon>
        <taxon>Roseobacteraceae</taxon>
        <taxon>Ruegeria</taxon>
    </lineage>
</organism>
<evidence type="ECO:0008006" key="4">
    <source>
        <dbReference type="Google" id="ProtNLM"/>
    </source>
</evidence>
<keyword evidence="3" id="KW-1185">Reference proteome</keyword>
<dbReference type="Proteomes" id="UP000193778">
    <property type="component" value="Unassembled WGS sequence"/>
</dbReference>
<feature type="signal peptide" evidence="1">
    <location>
        <begin position="1"/>
        <end position="23"/>
    </location>
</feature>
<dbReference type="OrthoDB" id="7666115at2"/>
<evidence type="ECO:0000256" key="1">
    <source>
        <dbReference type="SAM" id="SignalP"/>
    </source>
</evidence>
<name>A0A1X7A2C6_9RHOB</name>
<feature type="chain" id="PRO_5012733461" description="Nickel/cobalt homeostasis protein RcnB" evidence="1">
    <location>
        <begin position="24"/>
        <end position="110"/>
    </location>
</feature>
<dbReference type="AlphaFoldDB" id="A0A1X7A2C6"/>
<sequence>MSRKLPVTLAVFAFVLTPTLASAGNGSGKAGHCPPGLAKKAVPCVPPGQAKNYYKKGDYIARDYRWINDPNRYGLRRDGYYIRAGDYVYRVDPDTQKVLNLIGAVADILY</sequence>